<evidence type="ECO:0000256" key="1">
    <source>
        <dbReference type="SAM" id="SignalP"/>
    </source>
</evidence>
<dbReference type="EMBL" id="JAEPWM010000004">
    <property type="protein sequence ID" value="MBK6006840.1"/>
    <property type="molecule type" value="Genomic_DNA"/>
</dbReference>
<keyword evidence="1" id="KW-0732">Signal</keyword>
<sequence length="143" mass="14361">MKAAKAIQFAAFFAATSLAGCAYHVTMMPRDSGQVLAGELRGAGGQGTMTMNMAGGITCTGPVARVGSTDTFGLVTTYGANTRGGVGTGLGTVHSIGTQYLKAMLTCTDGTGLRCDMSGQGASGGGVCADDRGRVYDFIATVK</sequence>
<feature type="chain" id="PRO_5037251106" evidence="1">
    <location>
        <begin position="20"/>
        <end position="143"/>
    </location>
</feature>
<dbReference type="RefSeq" id="WP_201171071.1">
    <property type="nucleotide sequence ID" value="NZ_JAEPWM010000004.1"/>
</dbReference>
<reference evidence="2" key="2">
    <citation type="submission" date="2021-01" db="EMBL/GenBank/DDBJ databases">
        <authorList>
            <person name="Kang M."/>
        </authorList>
    </citation>
    <scope>NUCLEOTIDE SEQUENCE</scope>
    <source>
        <strain evidence="2">KACC 17527</strain>
    </source>
</reference>
<reference evidence="2" key="1">
    <citation type="journal article" date="2012" name="J. Microbiol. Biotechnol.">
        <title>Ramlibacter ginsenosidimutans sp. nov., with ginsenoside-converting activity.</title>
        <authorList>
            <person name="Wang L."/>
            <person name="An D.S."/>
            <person name="Kim S.G."/>
            <person name="Jin F.X."/>
            <person name="Kim S.C."/>
            <person name="Lee S.T."/>
            <person name="Im W.T."/>
        </authorList>
    </citation>
    <scope>NUCLEOTIDE SEQUENCE</scope>
    <source>
        <strain evidence="2">KACC 17527</strain>
    </source>
</reference>
<keyword evidence="3" id="KW-1185">Reference proteome</keyword>
<proteinExistence type="predicted"/>
<organism evidence="2 3">
    <name type="scientific">Ramlibacter ginsenosidimutans</name>
    <dbReference type="NCBI Taxonomy" id="502333"/>
    <lineage>
        <taxon>Bacteria</taxon>
        <taxon>Pseudomonadati</taxon>
        <taxon>Pseudomonadota</taxon>
        <taxon>Betaproteobacteria</taxon>
        <taxon>Burkholderiales</taxon>
        <taxon>Comamonadaceae</taxon>
        <taxon>Ramlibacter</taxon>
    </lineage>
</organism>
<dbReference type="AlphaFoldDB" id="A0A934TT82"/>
<dbReference type="PROSITE" id="PS51257">
    <property type="entry name" value="PROKAR_LIPOPROTEIN"/>
    <property type="match status" value="1"/>
</dbReference>
<feature type="signal peptide" evidence="1">
    <location>
        <begin position="1"/>
        <end position="19"/>
    </location>
</feature>
<evidence type="ECO:0000313" key="3">
    <source>
        <dbReference type="Proteomes" id="UP000630528"/>
    </source>
</evidence>
<gene>
    <name evidence="2" type="ORF">JJB11_12135</name>
</gene>
<comment type="caution">
    <text evidence="2">The sequence shown here is derived from an EMBL/GenBank/DDBJ whole genome shotgun (WGS) entry which is preliminary data.</text>
</comment>
<name>A0A934TT82_9BURK</name>
<dbReference type="Proteomes" id="UP000630528">
    <property type="component" value="Unassembled WGS sequence"/>
</dbReference>
<evidence type="ECO:0000313" key="2">
    <source>
        <dbReference type="EMBL" id="MBK6006840.1"/>
    </source>
</evidence>
<accession>A0A934TT82</accession>
<protein>
    <submittedName>
        <fullName evidence="2">Uncharacterized protein</fullName>
    </submittedName>
</protein>